<name>A0ABR8PXD0_9CLOT</name>
<keyword evidence="2" id="KW-1185">Reference proteome</keyword>
<dbReference type="SUPFAM" id="SSF50475">
    <property type="entry name" value="FMN-binding split barrel"/>
    <property type="match status" value="1"/>
</dbReference>
<protein>
    <submittedName>
        <fullName evidence="1">Pyridoxamine 5'-phosphate oxidase family protein</fullName>
    </submittedName>
</protein>
<accession>A0ABR8PXD0</accession>
<comment type="caution">
    <text evidence="1">The sequence shown here is derived from an EMBL/GenBank/DDBJ whole genome shotgun (WGS) entry which is preliminary data.</text>
</comment>
<evidence type="ECO:0000313" key="2">
    <source>
        <dbReference type="Proteomes" id="UP000627781"/>
    </source>
</evidence>
<dbReference type="EMBL" id="JACSRA010000029">
    <property type="protein sequence ID" value="MBD7912836.1"/>
    <property type="molecule type" value="Genomic_DNA"/>
</dbReference>
<dbReference type="InterPro" id="IPR012349">
    <property type="entry name" value="Split_barrel_FMN-bd"/>
</dbReference>
<evidence type="ECO:0000313" key="1">
    <source>
        <dbReference type="EMBL" id="MBD7912836.1"/>
    </source>
</evidence>
<dbReference type="Proteomes" id="UP000627781">
    <property type="component" value="Unassembled WGS sequence"/>
</dbReference>
<gene>
    <name evidence="1" type="ORF">H9661_15905</name>
</gene>
<organism evidence="1 2">
    <name type="scientific">Clostridium cibarium</name>
    <dbReference type="NCBI Taxonomy" id="2762247"/>
    <lineage>
        <taxon>Bacteria</taxon>
        <taxon>Bacillati</taxon>
        <taxon>Bacillota</taxon>
        <taxon>Clostridia</taxon>
        <taxon>Eubacteriales</taxon>
        <taxon>Clostridiaceae</taxon>
        <taxon>Clostridium</taxon>
    </lineage>
</organism>
<dbReference type="Gene3D" id="2.30.110.10">
    <property type="entry name" value="Electron Transport, Fmn-binding Protein, Chain A"/>
    <property type="match status" value="1"/>
</dbReference>
<dbReference type="RefSeq" id="WP_191769723.1">
    <property type="nucleotide sequence ID" value="NZ_JACSRA010000029.1"/>
</dbReference>
<reference evidence="1 2" key="1">
    <citation type="submission" date="2020-08" db="EMBL/GenBank/DDBJ databases">
        <title>A Genomic Blueprint of the Chicken Gut Microbiome.</title>
        <authorList>
            <person name="Gilroy R."/>
            <person name="Ravi A."/>
            <person name="Getino M."/>
            <person name="Pursley I."/>
            <person name="Horton D.L."/>
            <person name="Alikhan N.-F."/>
            <person name="Baker D."/>
            <person name="Gharbi K."/>
            <person name="Hall N."/>
            <person name="Watson M."/>
            <person name="Adriaenssens E.M."/>
            <person name="Foster-Nyarko E."/>
            <person name="Jarju S."/>
            <person name="Secka A."/>
            <person name="Antonio M."/>
            <person name="Oren A."/>
            <person name="Chaudhuri R."/>
            <person name="La Ragione R.M."/>
            <person name="Hildebrand F."/>
            <person name="Pallen M.J."/>
        </authorList>
    </citation>
    <scope>NUCLEOTIDE SEQUENCE [LARGE SCALE GENOMIC DNA]</scope>
    <source>
        <strain evidence="1 2">Sa3CVN1</strain>
    </source>
</reference>
<sequence length="154" mass="17806">MNYFEESLNIMKELYGHDVAMPLATVNNREANIRTVNAYYKDKSFYITTYALSNKMKEIVSNPYVALNHNLFVAHGIGKNIGNPLDENNKDIREDLRKVFCAFYDKHVNENDINTCILKIDLSDAIVFANNYKYTIDFNNEASSREKCVIDIVF</sequence>
<proteinExistence type="predicted"/>